<evidence type="ECO:0000256" key="1">
    <source>
        <dbReference type="ARBA" id="ARBA00022630"/>
    </source>
</evidence>
<feature type="domain" description="FAD-binding FR-type" evidence="4">
    <location>
        <begin position="495"/>
        <end position="589"/>
    </location>
</feature>
<evidence type="ECO:0000313" key="5">
    <source>
        <dbReference type="EMBL" id="GJM50681.1"/>
    </source>
</evidence>
<dbReference type="InterPro" id="IPR017927">
    <property type="entry name" value="FAD-bd_FR_type"/>
</dbReference>
<dbReference type="InterPro" id="IPR017938">
    <property type="entry name" value="Riboflavin_synthase-like_b-brl"/>
</dbReference>
<dbReference type="InterPro" id="IPR039261">
    <property type="entry name" value="FNR_nucleotide-bd"/>
</dbReference>
<dbReference type="GO" id="GO:0010181">
    <property type="term" value="F:FMN binding"/>
    <property type="evidence" value="ECO:0007669"/>
    <property type="project" value="InterPro"/>
</dbReference>
<name>A0AAV5ATQ9_9FLAO</name>
<keyword evidence="2" id="KW-1133">Transmembrane helix</keyword>
<dbReference type="Gene3D" id="3.40.50.80">
    <property type="entry name" value="Nucleotide-binding domain of ferredoxin-NADP reductase (FNR) module"/>
    <property type="match status" value="1"/>
</dbReference>
<feature type="domain" description="Flavodoxin-like" evidence="3">
    <location>
        <begin position="341"/>
        <end position="480"/>
    </location>
</feature>
<dbReference type="Proteomes" id="UP001208692">
    <property type="component" value="Unassembled WGS sequence"/>
</dbReference>
<dbReference type="Pfam" id="PF00175">
    <property type="entry name" value="NAD_binding_1"/>
    <property type="match status" value="1"/>
</dbReference>
<keyword evidence="2" id="KW-0472">Membrane</keyword>
<dbReference type="RefSeq" id="WP_264845439.1">
    <property type="nucleotide sequence ID" value="NZ_BPMA01000012.1"/>
</dbReference>
<dbReference type="InterPro" id="IPR005625">
    <property type="entry name" value="PepSY-ass_TM"/>
</dbReference>
<dbReference type="Proteomes" id="UP001207736">
    <property type="component" value="Unassembled WGS sequence"/>
</dbReference>
<feature type="transmembrane region" description="Helical" evidence="2">
    <location>
        <begin position="298"/>
        <end position="323"/>
    </location>
</feature>
<evidence type="ECO:0008006" key="9">
    <source>
        <dbReference type="Google" id="ProtNLM"/>
    </source>
</evidence>
<organism evidence="5 7">
    <name type="scientific">Capnocytophaga catalasegens</name>
    <dbReference type="NCBI Taxonomy" id="1004260"/>
    <lineage>
        <taxon>Bacteria</taxon>
        <taxon>Pseudomonadati</taxon>
        <taxon>Bacteroidota</taxon>
        <taxon>Flavobacteriia</taxon>
        <taxon>Flavobacteriales</taxon>
        <taxon>Flavobacteriaceae</taxon>
        <taxon>Capnocytophaga</taxon>
    </lineage>
</organism>
<dbReference type="GO" id="GO:0050660">
    <property type="term" value="F:flavin adenine dinucleotide binding"/>
    <property type="evidence" value="ECO:0007669"/>
    <property type="project" value="TreeGrafter"/>
</dbReference>
<evidence type="ECO:0000256" key="2">
    <source>
        <dbReference type="SAM" id="Phobius"/>
    </source>
</evidence>
<dbReference type="Gene3D" id="2.40.30.10">
    <property type="entry name" value="Translation factors"/>
    <property type="match status" value="1"/>
</dbReference>
<dbReference type="SUPFAM" id="SSF52343">
    <property type="entry name" value="Ferredoxin reductase-like, C-terminal NADP-linked domain"/>
    <property type="match status" value="1"/>
</dbReference>
<keyword evidence="2" id="KW-0812">Transmembrane</keyword>
<evidence type="ECO:0000313" key="7">
    <source>
        <dbReference type="Proteomes" id="UP001207736"/>
    </source>
</evidence>
<comment type="caution">
    <text evidence="5">The sequence shown here is derived from an EMBL/GenBank/DDBJ whole genome shotgun (WGS) entry which is preliminary data.</text>
</comment>
<dbReference type="PROSITE" id="PS51384">
    <property type="entry name" value="FAD_FR"/>
    <property type="match status" value="1"/>
</dbReference>
<dbReference type="EMBL" id="BQKB01000007">
    <property type="protein sequence ID" value="GJM51834.1"/>
    <property type="molecule type" value="Genomic_DNA"/>
</dbReference>
<dbReference type="Pfam" id="PF00258">
    <property type="entry name" value="Flavodoxin_1"/>
    <property type="match status" value="1"/>
</dbReference>
<dbReference type="InterPro" id="IPR008254">
    <property type="entry name" value="Flavodoxin/NO_synth"/>
</dbReference>
<evidence type="ECO:0000313" key="6">
    <source>
        <dbReference type="EMBL" id="GJM51834.1"/>
    </source>
</evidence>
<dbReference type="Gene3D" id="3.40.50.360">
    <property type="match status" value="1"/>
</dbReference>
<evidence type="ECO:0000313" key="8">
    <source>
        <dbReference type="Proteomes" id="UP001208692"/>
    </source>
</evidence>
<feature type="transmembrane region" description="Helical" evidence="2">
    <location>
        <begin position="130"/>
        <end position="151"/>
    </location>
</feature>
<feature type="transmembrane region" description="Helical" evidence="2">
    <location>
        <begin position="12"/>
        <end position="36"/>
    </location>
</feature>
<proteinExistence type="predicted"/>
<reference evidence="5 8" key="1">
    <citation type="submission" date="2021-11" db="EMBL/GenBank/DDBJ databases">
        <title>Draft genome sequence of Capnocytophaga sp. strain KC07075 isolated from cat oral cavity.</title>
        <authorList>
            <person name="Suzuki M."/>
            <person name="Imaoka K."/>
            <person name="Kimura M."/>
            <person name="Morikawa S."/>
            <person name="Maeda K."/>
        </authorList>
    </citation>
    <scope>NUCLEOTIDE SEQUENCE</scope>
    <source>
        <strain evidence="5">KC07075</strain>
        <strain evidence="6 8">KC07079</strain>
    </source>
</reference>
<dbReference type="GO" id="GO:0016491">
    <property type="term" value="F:oxidoreductase activity"/>
    <property type="evidence" value="ECO:0007669"/>
    <property type="project" value="InterPro"/>
</dbReference>
<dbReference type="SUPFAM" id="SSF63380">
    <property type="entry name" value="Riboflavin synthase domain-like"/>
    <property type="match status" value="1"/>
</dbReference>
<evidence type="ECO:0000259" key="4">
    <source>
        <dbReference type="PROSITE" id="PS51384"/>
    </source>
</evidence>
<keyword evidence="1" id="KW-0285">Flavoprotein</keyword>
<protein>
    <recommendedName>
        <fullName evidence="9">Sulfite reductase (NADPH) flavoprotein alpha-component</fullName>
    </recommendedName>
</protein>
<dbReference type="SUPFAM" id="SSF52218">
    <property type="entry name" value="Flavoproteins"/>
    <property type="match status" value="1"/>
</dbReference>
<dbReference type="PANTHER" id="PTHR19384">
    <property type="entry name" value="NITRIC OXIDE SYNTHASE-RELATED"/>
    <property type="match status" value="1"/>
</dbReference>
<sequence>MTLSLWRYTHLGLAIVCSIFLFITSVTGGILAVHSIDEQVPSYRSENFSNITLSQLVPVLRERYVDITALTIDHRGFASIEATDDNGDDIKGYIDVKTGEIIGKIEKKSTFIQWVTSLHRSLFLHELGRIFVGIISFLLFLIAFSGFILVIRRQEKFWYFFSKIVKENFAQYYHIILGKWMLIPILIIALTGTYLSVNRFLISEKKIIHSIDFEQVSLMENSIEVENFEIFKTTFLSDVKSVEFPFSKDKEDYFLVKLTNKEIVIHQYSGDILSEIFYPTTSVLATLSLDLHTGRTQVFWAVILLIACVSILFFIFSGFTITFSRKTLSIQNPFNPHTAEIIILFGSEGGSTLHFANQVHQQFLKLGKKSFLEELNNYKKYPKSHTLLIFTSTYGIGEAPSNARKFVRLLEKNPQNHDINYAIVGFGSTSYPSFCQFAYKIESELEKKRWAKPLLNIHTIDNKSATQWIEWTKKWNETTHVLLSEENSFYLPKSKQKYKMKVVEKTFLTERESVFSVQLKTKKKFTSGDLLAIYVGEQERLYSIGKINKNIHLIVKLYSHGIGSNFLYNLKKGDRIEARIIKNSYFHLPKKEKEILFVANGTGIAPFLGMIEQNEKKKCYLYAGFRYYTPIIGKYETFFQAQKTKNKLENYQFAFSKENNYCYVNQLLEKDAIFVAQFLQRGGVIMICGSLAMYKDVEAILDRICMQYTDNQWEYYKQNGQFLVDCY</sequence>
<keyword evidence="8" id="KW-1185">Reference proteome</keyword>
<accession>A0AAV5ATQ9</accession>
<dbReference type="Pfam" id="PF03929">
    <property type="entry name" value="PepSY_TM"/>
    <property type="match status" value="1"/>
</dbReference>
<dbReference type="InterPro" id="IPR029039">
    <property type="entry name" value="Flavoprotein-like_sf"/>
</dbReference>
<feature type="transmembrane region" description="Helical" evidence="2">
    <location>
        <begin position="172"/>
        <end position="195"/>
    </location>
</feature>
<gene>
    <name evidence="5" type="ORF">RCZ15_16540</name>
    <name evidence="6" type="ORF">RCZ16_01520</name>
</gene>
<dbReference type="InterPro" id="IPR001433">
    <property type="entry name" value="OxRdtase_FAD/NAD-bd"/>
</dbReference>
<dbReference type="EMBL" id="BQKA01000033">
    <property type="protein sequence ID" value="GJM50681.1"/>
    <property type="molecule type" value="Genomic_DNA"/>
</dbReference>
<dbReference type="AlphaFoldDB" id="A0AAV5ATQ9"/>
<evidence type="ECO:0000259" key="3">
    <source>
        <dbReference type="PROSITE" id="PS50902"/>
    </source>
</evidence>
<dbReference type="PROSITE" id="PS50902">
    <property type="entry name" value="FLAVODOXIN_LIKE"/>
    <property type="match status" value="1"/>
</dbReference>
<dbReference type="GO" id="GO:0005829">
    <property type="term" value="C:cytosol"/>
    <property type="evidence" value="ECO:0007669"/>
    <property type="project" value="TreeGrafter"/>
</dbReference>